<dbReference type="PANTHER" id="PTHR30385">
    <property type="entry name" value="SIGMA FACTOR F FLAGELLAR"/>
    <property type="match status" value="1"/>
</dbReference>
<dbReference type="RefSeq" id="WP_265263690.1">
    <property type="nucleotide sequence ID" value="NZ_JAIHOM010000024.1"/>
</dbReference>
<keyword evidence="5" id="KW-0238">DNA-binding</keyword>
<dbReference type="Pfam" id="PF04545">
    <property type="entry name" value="Sigma70_r4"/>
    <property type="match status" value="1"/>
</dbReference>
<evidence type="ECO:0000256" key="6">
    <source>
        <dbReference type="ARBA" id="ARBA00023163"/>
    </source>
</evidence>
<dbReference type="EMBL" id="JAIHOM010000024">
    <property type="protein sequence ID" value="MCW6035962.1"/>
    <property type="molecule type" value="Genomic_DNA"/>
</dbReference>
<evidence type="ECO:0000259" key="8">
    <source>
        <dbReference type="PROSITE" id="PS50943"/>
    </source>
</evidence>
<evidence type="ECO:0000256" key="5">
    <source>
        <dbReference type="ARBA" id="ARBA00023125"/>
    </source>
</evidence>
<keyword evidence="4" id="KW-0731">Sigma factor</keyword>
<comment type="similarity">
    <text evidence="1">Belongs to the sigma-70 factor family.</text>
</comment>
<evidence type="ECO:0000313" key="9">
    <source>
        <dbReference type="EMBL" id="MCW6035962.1"/>
    </source>
</evidence>
<feature type="compositionally biased region" description="Low complexity" evidence="7">
    <location>
        <begin position="16"/>
        <end position="25"/>
    </location>
</feature>
<reference evidence="9 10" key="1">
    <citation type="submission" date="2021-08" db="EMBL/GenBank/DDBJ databases">
        <title>Draft genome sequence of Spirulina subsalsa with high tolerance to salinity and hype-accumulation of phycocyanin.</title>
        <authorList>
            <person name="Pei H."/>
            <person name="Jiang L."/>
        </authorList>
    </citation>
    <scope>NUCLEOTIDE SEQUENCE [LARGE SCALE GENOMIC DNA]</scope>
    <source>
        <strain evidence="9 10">FACHB-351</strain>
    </source>
</reference>
<organism evidence="9 10">
    <name type="scientific">Spirulina subsalsa FACHB-351</name>
    <dbReference type="NCBI Taxonomy" id="234711"/>
    <lineage>
        <taxon>Bacteria</taxon>
        <taxon>Bacillati</taxon>
        <taxon>Cyanobacteriota</taxon>
        <taxon>Cyanophyceae</taxon>
        <taxon>Spirulinales</taxon>
        <taxon>Spirulinaceae</taxon>
        <taxon>Spirulina</taxon>
    </lineage>
</organism>
<gene>
    <name evidence="9" type="ORF">K4A83_06710</name>
</gene>
<dbReference type="Pfam" id="PF04539">
    <property type="entry name" value="Sigma70_r3"/>
    <property type="match status" value="1"/>
</dbReference>
<feature type="region of interest" description="Disordered" evidence="7">
    <location>
        <begin position="1"/>
        <end position="25"/>
    </location>
</feature>
<dbReference type="InterPro" id="IPR007624">
    <property type="entry name" value="RNA_pol_sigma70_r3"/>
</dbReference>
<name>A0ABT3L375_9CYAN</name>
<dbReference type="NCBIfam" id="NF005644">
    <property type="entry name" value="PRK07408.1"/>
    <property type="match status" value="1"/>
</dbReference>
<protein>
    <submittedName>
        <fullName evidence="9">RNA polymerase sigma factor SigF</fullName>
    </submittedName>
</protein>
<evidence type="ECO:0000256" key="3">
    <source>
        <dbReference type="ARBA" id="ARBA00023015"/>
    </source>
</evidence>
<keyword evidence="2" id="KW-0749">Sporulation</keyword>
<dbReference type="CDD" id="cd06171">
    <property type="entry name" value="Sigma70_r4"/>
    <property type="match status" value="1"/>
</dbReference>
<dbReference type="PROSITE" id="PS50943">
    <property type="entry name" value="HTH_CROC1"/>
    <property type="match status" value="1"/>
</dbReference>
<dbReference type="InterPro" id="IPR007627">
    <property type="entry name" value="RNA_pol_sigma70_r2"/>
</dbReference>
<dbReference type="InterPro" id="IPR013325">
    <property type="entry name" value="RNA_pol_sigma_r2"/>
</dbReference>
<dbReference type="PROSITE" id="PS00715">
    <property type="entry name" value="SIGMA70_1"/>
    <property type="match status" value="1"/>
</dbReference>
<dbReference type="PRINTS" id="PR00046">
    <property type="entry name" value="SIGMA70FCT"/>
</dbReference>
<dbReference type="InterPro" id="IPR036388">
    <property type="entry name" value="WH-like_DNA-bd_sf"/>
</dbReference>
<keyword evidence="3" id="KW-0805">Transcription regulation</keyword>
<dbReference type="Gene3D" id="1.20.120.1810">
    <property type="match status" value="1"/>
</dbReference>
<evidence type="ECO:0000256" key="4">
    <source>
        <dbReference type="ARBA" id="ARBA00023082"/>
    </source>
</evidence>
<evidence type="ECO:0000313" key="10">
    <source>
        <dbReference type="Proteomes" id="UP001526426"/>
    </source>
</evidence>
<proteinExistence type="inferred from homology"/>
<evidence type="ECO:0000256" key="1">
    <source>
        <dbReference type="ARBA" id="ARBA00007788"/>
    </source>
</evidence>
<dbReference type="Pfam" id="PF04542">
    <property type="entry name" value="Sigma70_r2"/>
    <property type="match status" value="1"/>
</dbReference>
<dbReference type="InterPro" id="IPR007630">
    <property type="entry name" value="RNA_pol_sigma70_r4"/>
</dbReference>
<dbReference type="Gene3D" id="1.10.10.10">
    <property type="entry name" value="Winged helix-like DNA-binding domain superfamily/Winged helix DNA-binding domain"/>
    <property type="match status" value="2"/>
</dbReference>
<dbReference type="InterPro" id="IPR013324">
    <property type="entry name" value="RNA_pol_sigma_r3/r4-like"/>
</dbReference>
<feature type="domain" description="HTH cro/C1-type" evidence="8">
    <location>
        <begin position="240"/>
        <end position="260"/>
    </location>
</feature>
<dbReference type="NCBIfam" id="TIGR02937">
    <property type="entry name" value="sigma70-ECF"/>
    <property type="match status" value="1"/>
</dbReference>
<evidence type="ECO:0000256" key="7">
    <source>
        <dbReference type="SAM" id="MobiDB-lite"/>
    </source>
</evidence>
<accession>A0ABT3L375</accession>
<keyword evidence="6" id="KW-0804">Transcription</keyword>
<sequence>MSTAVSRSIRPDHSSTDSLPSPDLPTISLKSDSLELLRQYQENPDSTLRNEIVTLNLGLVRKEAHHWVKQCTESYEDLLQVGCLGLIRAIERFDLSKGHAFSSFAIPYIRGEIQHYLRDKGSSVRIPRRWLELRQQAIASTRSLRAELNRPPTDQEIAEKVGLSLMEWQEIQLAYQNREPLSLDLPVGEGDEGLTSLGELVPDHQYRSFQLAQEDRIRLQQSLVQLEQRTRDVLEFVFLHDLTQKEVAERMGISVVTVSRRVKKGLNALKGLMGKG</sequence>
<dbReference type="InterPro" id="IPR001387">
    <property type="entry name" value="Cro/C1-type_HTH"/>
</dbReference>
<dbReference type="SUPFAM" id="SSF88946">
    <property type="entry name" value="Sigma2 domain of RNA polymerase sigma factors"/>
    <property type="match status" value="1"/>
</dbReference>
<dbReference type="PANTHER" id="PTHR30385:SF4">
    <property type="entry name" value="RNA POLYMERASE SIGMA-E FACTOR"/>
    <property type="match status" value="1"/>
</dbReference>
<dbReference type="InterPro" id="IPR000943">
    <property type="entry name" value="RNA_pol_sigma70"/>
</dbReference>
<dbReference type="InterPro" id="IPR014284">
    <property type="entry name" value="RNA_pol_sigma-70_dom"/>
</dbReference>
<dbReference type="Proteomes" id="UP001526426">
    <property type="component" value="Unassembled WGS sequence"/>
</dbReference>
<keyword evidence="10" id="KW-1185">Reference proteome</keyword>
<comment type="caution">
    <text evidence="9">The sequence shown here is derived from an EMBL/GenBank/DDBJ whole genome shotgun (WGS) entry which is preliminary data.</text>
</comment>
<dbReference type="SUPFAM" id="SSF88659">
    <property type="entry name" value="Sigma3 and sigma4 domains of RNA polymerase sigma factors"/>
    <property type="match status" value="2"/>
</dbReference>
<evidence type="ECO:0000256" key="2">
    <source>
        <dbReference type="ARBA" id="ARBA00022969"/>
    </source>
</evidence>